<dbReference type="InterPro" id="IPR036770">
    <property type="entry name" value="Ankyrin_rpt-contain_sf"/>
</dbReference>
<dbReference type="AlphaFoldDB" id="A0A5N6Y508"/>
<feature type="compositionally biased region" description="Basic and acidic residues" evidence="4">
    <location>
        <begin position="105"/>
        <end position="116"/>
    </location>
</feature>
<dbReference type="InterPro" id="IPR050745">
    <property type="entry name" value="Multifunctional_regulatory"/>
</dbReference>
<feature type="repeat" description="ANK" evidence="3">
    <location>
        <begin position="205"/>
        <end position="237"/>
    </location>
</feature>
<dbReference type="PROSITE" id="PS50297">
    <property type="entry name" value="ANK_REP_REGION"/>
    <property type="match status" value="1"/>
</dbReference>
<dbReference type="Gene3D" id="1.25.40.20">
    <property type="entry name" value="Ankyrin repeat-containing domain"/>
    <property type="match status" value="1"/>
</dbReference>
<dbReference type="Proteomes" id="UP000325558">
    <property type="component" value="Unassembled WGS sequence"/>
</dbReference>
<dbReference type="EMBL" id="ML737147">
    <property type="protein sequence ID" value="KAE8340554.1"/>
    <property type="molecule type" value="Genomic_DNA"/>
</dbReference>
<dbReference type="SMART" id="SM00248">
    <property type="entry name" value="ANK"/>
    <property type="match status" value="4"/>
</dbReference>
<evidence type="ECO:0000256" key="4">
    <source>
        <dbReference type="SAM" id="MobiDB-lite"/>
    </source>
</evidence>
<keyword evidence="2 3" id="KW-0040">ANK repeat</keyword>
<feature type="region of interest" description="Disordered" evidence="4">
    <location>
        <begin position="94"/>
        <end position="122"/>
    </location>
</feature>
<protein>
    <submittedName>
        <fullName evidence="5">Uncharacterized protein</fullName>
    </submittedName>
</protein>
<dbReference type="PANTHER" id="PTHR24189:SF50">
    <property type="entry name" value="ANKYRIN REPEAT AND SOCS BOX PROTEIN 2"/>
    <property type="match status" value="1"/>
</dbReference>
<dbReference type="InterPro" id="IPR002110">
    <property type="entry name" value="Ankyrin_rpt"/>
</dbReference>
<evidence type="ECO:0000256" key="1">
    <source>
        <dbReference type="ARBA" id="ARBA00022737"/>
    </source>
</evidence>
<gene>
    <name evidence="5" type="ORF">BDV24DRAFT_133709</name>
</gene>
<name>A0A5N6Y508_9EURO</name>
<evidence type="ECO:0000256" key="2">
    <source>
        <dbReference type="ARBA" id="ARBA00023043"/>
    </source>
</evidence>
<organism evidence="5">
    <name type="scientific">Aspergillus arachidicola</name>
    <dbReference type="NCBI Taxonomy" id="656916"/>
    <lineage>
        <taxon>Eukaryota</taxon>
        <taxon>Fungi</taxon>
        <taxon>Dikarya</taxon>
        <taxon>Ascomycota</taxon>
        <taxon>Pezizomycotina</taxon>
        <taxon>Eurotiomycetes</taxon>
        <taxon>Eurotiomycetidae</taxon>
        <taxon>Eurotiales</taxon>
        <taxon>Aspergillaceae</taxon>
        <taxon>Aspergillus</taxon>
        <taxon>Aspergillus subgen. Circumdati</taxon>
    </lineage>
</organism>
<sequence>MTIHSFIACRQVRSPLMYFTGLPTETLCLIASYLPCQQDVYALVRTNRRIYHALHDFLYEYNSRYYHGSALAFVAKHGNIGRIAQLLRGLKTAQTRSRTPPGPRWRSEVPSEQRWEEDSDEVEWDSDDEDMYPLTRDISSHPLKSARYSVADIVQIQKALLAAIEINNEKIVTLLIEWGAQANFYRGNLRDDNPGRIRRRHSRAKDPPPLYLAVRCGHAGLVKYLLEKGADPDRYRPSPLYRAVEDCRYNIIAMLLDHGAPLSYARVLKLAVQRHDRDMLEFLFDNGVDAAVYGHQALRVAIRGHDQEMVELLRLKGANLERSEESQDEWDREDGDGMDGTIAYDHESFYCTIEEEASEGGGEEYGSGS</sequence>
<dbReference type="Pfam" id="PF12796">
    <property type="entry name" value="Ank_2"/>
    <property type="match status" value="1"/>
</dbReference>
<dbReference type="PANTHER" id="PTHR24189">
    <property type="entry name" value="MYOTROPHIN"/>
    <property type="match status" value="1"/>
</dbReference>
<accession>A0A5N6Y508</accession>
<proteinExistence type="predicted"/>
<dbReference type="OrthoDB" id="4772757at2759"/>
<keyword evidence="1" id="KW-0677">Repeat</keyword>
<evidence type="ECO:0000256" key="3">
    <source>
        <dbReference type="PROSITE-ProRule" id="PRU00023"/>
    </source>
</evidence>
<dbReference type="PROSITE" id="PS50088">
    <property type="entry name" value="ANK_REPEAT"/>
    <property type="match status" value="1"/>
</dbReference>
<evidence type="ECO:0000313" key="5">
    <source>
        <dbReference type="EMBL" id="KAE8340554.1"/>
    </source>
</evidence>
<dbReference type="SUPFAM" id="SSF48403">
    <property type="entry name" value="Ankyrin repeat"/>
    <property type="match status" value="1"/>
</dbReference>
<reference evidence="5" key="1">
    <citation type="submission" date="2019-04" db="EMBL/GenBank/DDBJ databases">
        <title>Friends and foes A comparative genomics study of 23 Aspergillus species from section Flavi.</title>
        <authorList>
            <consortium name="DOE Joint Genome Institute"/>
            <person name="Kjaerbolling I."/>
            <person name="Vesth T."/>
            <person name="Frisvad J.C."/>
            <person name="Nybo J.L."/>
            <person name="Theobald S."/>
            <person name="Kildgaard S."/>
            <person name="Isbrandt T."/>
            <person name="Kuo A."/>
            <person name="Sato A."/>
            <person name="Lyhne E.K."/>
            <person name="Kogle M.E."/>
            <person name="Wiebenga A."/>
            <person name="Kun R.S."/>
            <person name="Lubbers R.J."/>
            <person name="Makela M.R."/>
            <person name="Barry K."/>
            <person name="Chovatia M."/>
            <person name="Clum A."/>
            <person name="Daum C."/>
            <person name="Haridas S."/>
            <person name="He G."/>
            <person name="LaButti K."/>
            <person name="Lipzen A."/>
            <person name="Mondo S."/>
            <person name="Riley R."/>
            <person name="Salamov A."/>
            <person name="Simmons B.A."/>
            <person name="Magnuson J.K."/>
            <person name="Henrissat B."/>
            <person name="Mortensen U.H."/>
            <person name="Larsen T.O."/>
            <person name="Devries R.P."/>
            <person name="Grigoriev I.V."/>
            <person name="Machida M."/>
            <person name="Baker S.E."/>
            <person name="Andersen M.R."/>
        </authorList>
    </citation>
    <scope>NUCLEOTIDE SEQUENCE</scope>
    <source>
        <strain evidence="5">CBS 117612</strain>
    </source>
</reference>